<evidence type="ECO:0000259" key="1">
    <source>
        <dbReference type="Pfam" id="PF01863"/>
    </source>
</evidence>
<dbReference type="CDD" id="cd07344">
    <property type="entry name" value="M48_yhfN_like"/>
    <property type="match status" value="1"/>
</dbReference>
<evidence type="ECO:0000313" key="2">
    <source>
        <dbReference type="EMBL" id="VGO12705.1"/>
    </source>
</evidence>
<dbReference type="PANTHER" id="PTHR30399">
    <property type="entry name" value="UNCHARACTERIZED PROTEIN YGJP"/>
    <property type="match status" value="1"/>
</dbReference>
<dbReference type="RefSeq" id="WP_136078348.1">
    <property type="nucleotide sequence ID" value="NZ_CAAHFG010000001.1"/>
</dbReference>
<protein>
    <recommendedName>
        <fullName evidence="1">YgjP-like metallopeptidase domain-containing protein</fullName>
    </recommendedName>
</protein>
<proteinExistence type="predicted"/>
<organism evidence="2 3">
    <name type="scientific">Pontiella desulfatans</name>
    <dbReference type="NCBI Taxonomy" id="2750659"/>
    <lineage>
        <taxon>Bacteria</taxon>
        <taxon>Pseudomonadati</taxon>
        <taxon>Kiritimatiellota</taxon>
        <taxon>Kiritimatiellia</taxon>
        <taxon>Kiritimatiellales</taxon>
        <taxon>Pontiellaceae</taxon>
        <taxon>Pontiella</taxon>
    </lineage>
</organism>
<gene>
    <name evidence="2" type="ORF">PDESU_01259</name>
</gene>
<dbReference type="PANTHER" id="PTHR30399:SF1">
    <property type="entry name" value="UTP PYROPHOSPHATASE"/>
    <property type="match status" value="1"/>
</dbReference>
<evidence type="ECO:0000313" key="3">
    <source>
        <dbReference type="Proteomes" id="UP000366872"/>
    </source>
</evidence>
<dbReference type="InterPro" id="IPR053136">
    <property type="entry name" value="UTP_pyrophosphatase-like"/>
</dbReference>
<dbReference type="InterPro" id="IPR002725">
    <property type="entry name" value="YgjP-like_metallopeptidase"/>
</dbReference>
<reference evidence="2 3" key="1">
    <citation type="submission" date="2019-04" db="EMBL/GenBank/DDBJ databases">
        <authorList>
            <person name="Van Vliet M D."/>
        </authorList>
    </citation>
    <scope>NUCLEOTIDE SEQUENCE [LARGE SCALE GENOMIC DNA]</scope>
    <source>
        <strain evidence="2 3">F1</strain>
    </source>
</reference>
<accession>A0A6C2TYM6</accession>
<dbReference type="Pfam" id="PF01863">
    <property type="entry name" value="YgjP-like"/>
    <property type="match status" value="1"/>
</dbReference>
<dbReference type="AlphaFoldDB" id="A0A6C2TYM6"/>
<keyword evidence="3" id="KW-1185">Reference proteome</keyword>
<dbReference type="EMBL" id="CAAHFG010000001">
    <property type="protein sequence ID" value="VGO12705.1"/>
    <property type="molecule type" value="Genomic_DNA"/>
</dbReference>
<sequence>MVQVVKYGNRTLRYEVILSARKTLQIEVYPDQCIRVKAPNGIQPELIARRVQRKGRWIVRQLDYFHQFEPRTPPRKYLGGETHLYLGRQYRLKILRSAECGVKLIRGYFQISVNGSPTPQITQSLLDHWYAEKAQIKFIEAFERCWPKFGRMGLSKPRLVIKRMKTRWGSLSTSGRLSLNVDLIRAPKECIDYVFTHELCHLKHHNHSPAFYELLEATMPDWKKRKHKLELSLI</sequence>
<name>A0A6C2TYM6_PONDE</name>
<dbReference type="Gene3D" id="3.30.2010.10">
    <property type="entry name" value="Metalloproteases ('zincins'), catalytic domain"/>
    <property type="match status" value="1"/>
</dbReference>
<dbReference type="Proteomes" id="UP000366872">
    <property type="component" value="Unassembled WGS sequence"/>
</dbReference>
<feature type="domain" description="YgjP-like metallopeptidase" evidence="1">
    <location>
        <begin position="22"/>
        <end position="230"/>
    </location>
</feature>